<accession>A0ABX9UI52</accession>
<dbReference type="InterPro" id="IPR003736">
    <property type="entry name" value="PAAI_dom"/>
</dbReference>
<dbReference type="Gene3D" id="3.10.129.10">
    <property type="entry name" value="Hotdog Thioesterase"/>
    <property type="match status" value="1"/>
</dbReference>
<dbReference type="RefSeq" id="WP_095545624.1">
    <property type="nucleotide sequence ID" value="NZ_CBCRWO010000018.1"/>
</dbReference>
<dbReference type="EMBL" id="RDRE01000015">
    <property type="protein sequence ID" value="RMD18519.1"/>
    <property type="molecule type" value="Genomic_DNA"/>
</dbReference>
<evidence type="ECO:0000259" key="2">
    <source>
        <dbReference type="Pfam" id="PF03061"/>
    </source>
</evidence>
<evidence type="ECO:0000256" key="1">
    <source>
        <dbReference type="ARBA" id="ARBA00022801"/>
    </source>
</evidence>
<dbReference type="CDD" id="cd03443">
    <property type="entry name" value="PaaI_thioesterase"/>
    <property type="match status" value="1"/>
</dbReference>
<feature type="domain" description="Thioesterase" evidence="2">
    <location>
        <begin position="59"/>
        <end position="130"/>
    </location>
</feature>
<keyword evidence="1" id="KW-0378">Hydrolase</keyword>
<dbReference type="InterPro" id="IPR029069">
    <property type="entry name" value="HotDog_dom_sf"/>
</dbReference>
<comment type="caution">
    <text evidence="3">The sequence shown here is derived from an EMBL/GenBank/DDBJ whole genome shotgun (WGS) entry which is preliminary data.</text>
</comment>
<dbReference type="InterPro" id="IPR052723">
    <property type="entry name" value="Acyl-CoA_thioesterase_PaaI"/>
</dbReference>
<sequence length="148" mass="16120">MHTIFGPNVMFTPDTEQVKSMYEQDNSLALLGITITKVEPNHTEGEMTITKEMCNGFDTIQGGILFTFADALFAGACNTTTATPTVASQVNIHFIAPGKIGTTLRGVARQTQTWGRNGLTDVTIYDGERAIAEFRGMSRTTSRPPTEK</sequence>
<evidence type="ECO:0000313" key="3">
    <source>
        <dbReference type="EMBL" id="RMD18519.1"/>
    </source>
</evidence>
<evidence type="ECO:0000313" key="4">
    <source>
        <dbReference type="Proteomes" id="UP000266886"/>
    </source>
</evidence>
<dbReference type="Proteomes" id="UP000266886">
    <property type="component" value="Unassembled WGS sequence"/>
</dbReference>
<name>A0ABX9UI52_9CORY</name>
<dbReference type="SUPFAM" id="SSF54637">
    <property type="entry name" value="Thioesterase/thiol ester dehydrase-isomerase"/>
    <property type="match status" value="1"/>
</dbReference>
<keyword evidence="4" id="KW-1185">Reference proteome</keyword>
<dbReference type="PANTHER" id="PTHR42856">
    <property type="entry name" value="ACYL-COENZYME A THIOESTERASE PAAI"/>
    <property type="match status" value="1"/>
</dbReference>
<dbReference type="NCBIfam" id="TIGR00369">
    <property type="entry name" value="unchar_dom_1"/>
    <property type="match status" value="1"/>
</dbReference>
<dbReference type="Pfam" id="PF03061">
    <property type="entry name" value="4HBT"/>
    <property type="match status" value="1"/>
</dbReference>
<protein>
    <submittedName>
        <fullName evidence="3">Hotdog fold thioesterase</fullName>
    </submittedName>
</protein>
<dbReference type="PANTHER" id="PTHR42856:SF1">
    <property type="entry name" value="ACYL-COENZYME A THIOESTERASE PAAI"/>
    <property type="match status" value="1"/>
</dbReference>
<reference evidence="3 4" key="1">
    <citation type="submission" date="2018-10" db="EMBL/GenBank/DDBJ databases">
        <title>Whole genome sequence of Corynebacterium gottingense DSM 130494T.</title>
        <authorList>
            <person name="Bernier A.-M."/>
            <person name="Bernard K."/>
        </authorList>
    </citation>
    <scope>NUCLEOTIDE SEQUENCE [LARGE SCALE GENOMIC DNA]</scope>
    <source>
        <strain evidence="3 4">DSM 103494</strain>
    </source>
</reference>
<proteinExistence type="predicted"/>
<gene>
    <name evidence="3" type="ORF">EAW56_09005</name>
</gene>
<organism evidence="3 4">
    <name type="scientific">Corynebacterium gottingense</name>
    <dbReference type="NCBI Taxonomy" id="2041036"/>
    <lineage>
        <taxon>Bacteria</taxon>
        <taxon>Bacillati</taxon>
        <taxon>Actinomycetota</taxon>
        <taxon>Actinomycetes</taxon>
        <taxon>Mycobacteriales</taxon>
        <taxon>Corynebacteriaceae</taxon>
        <taxon>Corynebacterium</taxon>
    </lineage>
</organism>
<dbReference type="InterPro" id="IPR006683">
    <property type="entry name" value="Thioestr_dom"/>
</dbReference>